<dbReference type="InterPro" id="IPR005151">
    <property type="entry name" value="Tail-specific_protease"/>
</dbReference>
<dbReference type="SUPFAM" id="SSF52096">
    <property type="entry name" value="ClpP/crotonase"/>
    <property type="match status" value="1"/>
</dbReference>
<dbReference type="GO" id="GO:0004175">
    <property type="term" value="F:endopeptidase activity"/>
    <property type="evidence" value="ECO:0007669"/>
    <property type="project" value="TreeGrafter"/>
</dbReference>
<dbReference type="GO" id="GO:0007165">
    <property type="term" value="P:signal transduction"/>
    <property type="evidence" value="ECO:0007669"/>
    <property type="project" value="TreeGrafter"/>
</dbReference>
<dbReference type="EMBL" id="WHLY01000002">
    <property type="protein sequence ID" value="MPR36144.1"/>
    <property type="molecule type" value="Genomic_DNA"/>
</dbReference>
<organism evidence="2 3">
    <name type="scientific">Salmonirosea aquatica</name>
    <dbReference type="NCBI Taxonomy" id="2654236"/>
    <lineage>
        <taxon>Bacteria</taxon>
        <taxon>Pseudomonadati</taxon>
        <taxon>Bacteroidota</taxon>
        <taxon>Cytophagia</taxon>
        <taxon>Cytophagales</taxon>
        <taxon>Spirosomataceae</taxon>
        <taxon>Salmonirosea</taxon>
    </lineage>
</organism>
<dbReference type="PANTHER" id="PTHR32060:SF30">
    <property type="entry name" value="CARBOXY-TERMINAL PROCESSING PROTEASE CTPA"/>
    <property type="match status" value="1"/>
</dbReference>
<dbReference type="InterPro" id="IPR029045">
    <property type="entry name" value="ClpP/crotonase-like_dom_sf"/>
</dbReference>
<dbReference type="GO" id="GO:0006508">
    <property type="term" value="P:proteolysis"/>
    <property type="evidence" value="ECO:0007669"/>
    <property type="project" value="InterPro"/>
</dbReference>
<feature type="domain" description="Tail specific protease" evidence="1">
    <location>
        <begin position="235"/>
        <end position="396"/>
    </location>
</feature>
<comment type="caution">
    <text evidence="2">The sequence shown here is derived from an EMBL/GenBank/DDBJ whole genome shotgun (WGS) entry which is preliminary data.</text>
</comment>
<evidence type="ECO:0000313" key="3">
    <source>
        <dbReference type="Proteomes" id="UP000479293"/>
    </source>
</evidence>
<dbReference type="PANTHER" id="PTHR32060">
    <property type="entry name" value="TAIL-SPECIFIC PROTEASE"/>
    <property type="match status" value="1"/>
</dbReference>
<keyword evidence="3" id="KW-1185">Reference proteome</keyword>
<dbReference type="Pfam" id="PF03572">
    <property type="entry name" value="Peptidase_S41"/>
    <property type="match status" value="1"/>
</dbReference>
<evidence type="ECO:0000313" key="2">
    <source>
        <dbReference type="EMBL" id="MPR36144.1"/>
    </source>
</evidence>
<accession>A0A7C9FAY8</accession>
<dbReference type="Proteomes" id="UP000479293">
    <property type="component" value="Unassembled WGS sequence"/>
</dbReference>
<proteinExistence type="predicted"/>
<dbReference type="GO" id="GO:0008236">
    <property type="term" value="F:serine-type peptidase activity"/>
    <property type="evidence" value="ECO:0007669"/>
    <property type="project" value="InterPro"/>
</dbReference>
<sequence length="468" mass="53045">MYPLLLLFYSSFARSQVPLVLTPEQLQTDFARFQTALQEAHPAPYRYTPKGTFDSLMVATRARLNRPMSQQEFYQVMTPLLVALRDGHIKWIVAGRDQHYPFHPDTLFPLKLYFLQDKAWVVGSYDTGTIPPGAEVGAINGQPMAAIIERLLAQGTFADGKTLNGKYEDLNHFFSGYYATFVGAPATFDLTYCYADTDTTVRIAPVTFEAIKKYEGTLRIVSQNARLSFEDSTKTALLTIRRFWTEGDEPSYKKFLAQAFREIETRKCTALILDLRDNEGGEEKYGIKLYRYLAQRPFRYYDRISVRQKKALSFPAYTPKLYRMLRGLVVKKQGDGYVFTAQRGLKIRKPERHAFAGKLYVLLNGGSFSVTTEFAARVHADRRGTFIGQETSGAYEGDNSGIFAITQLPHSKIDLGVPLFGFYMANLPADLEKGQGIRPDHPVIPSIEDVLMGRDPAMQYVRQLISNQ</sequence>
<gene>
    <name evidence="2" type="ORF">GBK04_23045</name>
</gene>
<dbReference type="GO" id="GO:0030288">
    <property type="term" value="C:outer membrane-bounded periplasmic space"/>
    <property type="evidence" value="ECO:0007669"/>
    <property type="project" value="TreeGrafter"/>
</dbReference>
<dbReference type="Gene3D" id="3.90.226.10">
    <property type="entry name" value="2-enoyl-CoA Hydratase, Chain A, domain 1"/>
    <property type="match status" value="1"/>
</dbReference>
<protein>
    <submittedName>
        <fullName evidence="2">Peptidase S41</fullName>
    </submittedName>
</protein>
<dbReference type="AlphaFoldDB" id="A0A7C9FAY8"/>
<name>A0A7C9FAY8_9BACT</name>
<reference evidence="2 3" key="1">
    <citation type="submission" date="2019-10" db="EMBL/GenBank/DDBJ databases">
        <title>Draft Genome Sequence of Cytophagaceae sp. SJW1-29.</title>
        <authorList>
            <person name="Choi A."/>
        </authorList>
    </citation>
    <scope>NUCLEOTIDE SEQUENCE [LARGE SCALE GENOMIC DNA]</scope>
    <source>
        <strain evidence="2 3">SJW1-29</strain>
    </source>
</reference>
<evidence type="ECO:0000259" key="1">
    <source>
        <dbReference type="Pfam" id="PF03572"/>
    </source>
</evidence>